<dbReference type="AlphaFoldDB" id="A0A554LLD3"/>
<feature type="non-terminal residue" evidence="1">
    <location>
        <position position="1"/>
    </location>
</feature>
<evidence type="ECO:0000313" key="2">
    <source>
        <dbReference type="Proteomes" id="UP000315589"/>
    </source>
</evidence>
<protein>
    <submittedName>
        <fullName evidence="1">Uncharacterized protein</fullName>
    </submittedName>
</protein>
<sequence>GPLHEVGPGCDFHLVFESLGDLSTDQACPHDVESGRGAQSGPGRDSLATVVHEKPGAGGDSMLAARPTDALARELIFASLLHGAVDVPSDGGIQGCAAERLGERSAIGPGSGKIHPQGCTTRSFHTILFIVQGHRPFSLLLIIKYNIRIVNTANNFCYLLFNLLYLY</sequence>
<comment type="caution">
    <text evidence="1">The sequence shown here is derived from an EMBL/GenBank/DDBJ whole genome shotgun (WGS) entry which is preliminary data.</text>
</comment>
<reference evidence="1 2" key="1">
    <citation type="submission" date="2017-07" db="EMBL/GenBank/DDBJ databases">
        <title>Mechanisms for carbon and nitrogen cycling indicate functional differentiation within the Candidate Phyla Radiation.</title>
        <authorList>
            <person name="Danczak R.E."/>
            <person name="Johnston M.D."/>
            <person name="Kenah C."/>
            <person name="Slattery M."/>
            <person name="Wrighton K.C."/>
            <person name="Wilkins M.J."/>
        </authorList>
    </citation>
    <scope>NUCLEOTIDE SEQUENCE [LARGE SCALE GENOMIC DNA]</scope>
    <source>
        <strain evidence="1">Licking1014_85</strain>
    </source>
</reference>
<accession>A0A554LLD3</accession>
<organism evidence="1 2">
    <name type="scientific">Candidatus Berkelbacteria bacterium Licking1014_85</name>
    <dbReference type="NCBI Taxonomy" id="2017148"/>
    <lineage>
        <taxon>Bacteria</taxon>
        <taxon>Candidatus Berkelbacteria</taxon>
    </lineage>
</organism>
<proteinExistence type="predicted"/>
<dbReference type="EMBL" id="VMGI01000026">
    <property type="protein sequence ID" value="TSC93449.1"/>
    <property type="molecule type" value="Genomic_DNA"/>
</dbReference>
<name>A0A554LLD3_9BACT</name>
<gene>
    <name evidence="1" type="ORF">CEN91_233</name>
</gene>
<dbReference type="Proteomes" id="UP000315589">
    <property type="component" value="Unassembled WGS sequence"/>
</dbReference>
<evidence type="ECO:0000313" key="1">
    <source>
        <dbReference type="EMBL" id="TSC93449.1"/>
    </source>
</evidence>